<evidence type="ECO:0000313" key="3">
    <source>
        <dbReference type="Proteomes" id="UP001610444"/>
    </source>
</evidence>
<dbReference type="SUPFAM" id="SSF159275">
    <property type="entry name" value="PA1994-like"/>
    <property type="match status" value="1"/>
</dbReference>
<organism evidence="2 3">
    <name type="scientific">Aspergillus pseudodeflectus</name>
    <dbReference type="NCBI Taxonomy" id="176178"/>
    <lineage>
        <taxon>Eukaryota</taxon>
        <taxon>Fungi</taxon>
        <taxon>Dikarya</taxon>
        <taxon>Ascomycota</taxon>
        <taxon>Pezizomycotina</taxon>
        <taxon>Eurotiomycetes</taxon>
        <taxon>Eurotiomycetidae</taxon>
        <taxon>Eurotiales</taxon>
        <taxon>Aspergillaceae</taxon>
        <taxon>Aspergillus</taxon>
        <taxon>Aspergillus subgen. Nidulantes</taxon>
    </lineage>
</organism>
<reference evidence="2 3" key="1">
    <citation type="submission" date="2024-07" db="EMBL/GenBank/DDBJ databases">
        <title>Section-level genome sequencing and comparative genomics of Aspergillus sections Usti and Cavernicolus.</title>
        <authorList>
            <consortium name="Lawrence Berkeley National Laboratory"/>
            <person name="Nybo J.L."/>
            <person name="Vesth T.C."/>
            <person name="Theobald S."/>
            <person name="Frisvad J.C."/>
            <person name="Larsen T.O."/>
            <person name="Kjaerboelling I."/>
            <person name="Rothschild-Mancinelli K."/>
            <person name="Lyhne E.K."/>
            <person name="Kogle M.E."/>
            <person name="Barry K."/>
            <person name="Clum A."/>
            <person name="Na H."/>
            <person name="Ledsgaard L."/>
            <person name="Lin J."/>
            <person name="Lipzen A."/>
            <person name="Kuo A."/>
            <person name="Riley R."/>
            <person name="Mondo S."/>
            <person name="LaButti K."/>
            <person name="Haridas S."/>
            <person name="Pangalinan J."/>
            <person name="Salamov A.A."/>
            <person name="Simmons B.A."/>
            <person name="Magnuson J.K."/>
            <person name="Chen J."/>
            <person name="Drula E."/>
            <person name="Henrissat B."/>
            <person name="Wiebenga A."/>
            <person name="Lubbers R.J."/>
            <person name="Gomes A.C."/>
            <person name="Macurrencykelacurrency M.R."/>
            <person name="Stajich J."/>
            <person name="Grigoriev I.V."/>
            <person name="Mortensen U.H."/>
            <person name="De vries R.P."/>
            <person name="Baker S.E."/>
            <person name="Andersen M.R."/>
        </authorList>
    </citation>
    <scope>NUCLEOTIDE SEQUENCE [LARGE SCALE GENOMIC DNA]</scope>
    <source>
        <strain evidence="2 3">CBS 756.74</strain>
    </source>
</reference>
<keyword evidence="3" id="KW-1185">Reference proteome</keyword>
<name>A0ABR4KK46_9EURO</name>
<dbReference type="Proteomes" id="UP001610444">
    <property type="component" value="Unassembled WGS sequence"/>
</dbReference>
<evidence type="ECO:0000313" key="2">
    <source>
        <dbReference type="EMBL" id="KAL2852653.1"/>
    </source>
</evidence>
<feature type="region of interest" description="Disordered" evidence="1">
    <location>
        <begin position="229"/>
        <end position="253"/>
    </location>
</feature>
<dbReference type="InterPro" id="IPR009467">
    <property type="entry name" value="Glycolipid-bd_prot_put"/>
</dbReference>
<evidence type="ECO:0000256" key="1">
    <source>
        <dbReference type="SAM" id="MobiDB-lite"/>
    </source>
</evidence>
<dbReference type="EMBL" id="JBFXLR010000015">
    <property type="protein sequence ID" value="KAL2852653.1"/>
    <property type="molecule type" value="Genomic_DNA"/>
</dbReference>
<accession>A0ABR4KK46</accession>
<gene>
    <name evidence="2" type="ORF">BJX68DRAFT_265536</name>
</gene>
<proteinExistence type="predicted"/>
<dbReference type="GeneID" id="98160434"/>
<dbReference type="RefSeq" id="XP_070900475.1">
    <property type="nucleotide sequence ID" value="XM_071045270.1"/>
</dbReference>
<sequence>MTDLNQPDPFRWSPLFGGGKGFEEARVTFFKGGILAIGKIVSEGNDEKTRYSISYRILLDDEWRTQNVKIYNSWTGEIRKELYTDGLGKWVDGNGKIIPTLNNCRDVDIPESTLMKTFPIRRLNLREWGRHKIRTASVQVTATTTEVVVQKHIYSCYDDDWMLFRYEGLTSGFTTDFFTDKDRFVDRIIEGWSLAALYHHAQRDKACPSEHPTIQPWTKRGSAMSLHSGEFEYSDSGSDNLQEEDSDDGVYLDDDFEYDEIDGD</sequence>
<comment type="caution">
    <text evidence="2">The sequence shown here is derived from an EMBL/GenBank/DDBJ whole genome shotgun (WGS) entry which is preliminary data.</text>
</comment>
<feature type="compositionally biased region" description="Acidic residues" evidence="1">
    <location>
        <begin position="241"/>
        <end position="253"/>
    </location>
</feature>
<dbReference type="Pfam" id="PF06475">
    <property type="entry name" value="Glycolipid_bind"/>
    <property type="match status" value="1"/>
</dbReference>
<protein>
    <submittedName>
        <fullName evidence="2">Glycolipid-binding-domain-containing protein</fullName>
    </submittedName>
</protein>